<reference evidence="2 3" key="1">
    <citation type="submission" date="2010-02" db="EMBL/GenBank/DDBJ databases">
        <authorList>
            <person name="Weinstock G."/>
            <person name="Sodergren E."/>
            <person name="Clifton S."/>
            <person name="Fulton L."/>
            <person name="Fulton B."/>
            <person name="Courtney L."/>
            <person name="Fronick C."/>
            <person name="Harrison M."/>
            <person name="Strong C."/>
            <person name="Farmer C."/>
            <person name="Delahaunty K."/>
            <person name="Markovic C."/>
            <person name="Hall O."/>
            <person name="Minx P."/>
            <person name="Tomlinson C."/>
            <person name="Mitreva M."/>
            <person name="Nelson J."/>
            <person name="Hou S."/>
            <person name="Wollam A."/>
            <person name="Pepin K.H."/>
            <person name="Johnson M."/>
            <person name="Bhonagiri V."/>
            <person name="Zhang X."/>
            <person name="Suruliraj S."/>
            <person name="Warren W."/>
            <person name="Chinwalla A."/>
            <person name="Mardis E.R."/>
            <person name="Wilson R.K."/>
        </authorList>
    </citation>
    <scope>NUCLEOTIDE SEQUENCE [LARGE SCALE GENOMIC DNA]</scope>
    <source>
        <strain evidence="2 3">DSM 2876</strain>
    </source>
</reference>
<dbReference type="STRING" id="45851.BHV86_05410"/>
<keyword evidence="3" id="KW-1185">Reference proteome</keyword>
<dbReference type="SUPFAM" id="SSF51206">
    <property type="entry name" value="cAMP-binding domain-like"/>
    <property type="match status" value="1"/>
</dbReference>
<dbReference type="Proteomes" id="UP000006238">
    <property type="component" value="Unassembled WGS sequence"/>
</dbReference>
<dbReference type="GeneID" id="98918864"/>
<organism evidence="2 3">
    <name type="scientific">Eshraghiella crossota DSM 2876</name>
    <dbReference type="NCBI Taxonomy" id="511680"/>
    <lineage>
        <taxon>Bacteria</taxon>
        <taxon>Bacillati</taxon>
        <taxon>Bacillota</taxon>
        <taxon>Clostridia</taxon>
        <taxon>Lachnospirales</taxon>
        <taxon>Lachnospiraceae</taxon>
        <taxon>Eshraghiella</taxon>
    </lineage>
</organism>
<dbReference type="Gene3D" id="2.60.120.10">
    <property type="entry name" value="Jelly Rolls"/>
    <property type="match status" value="1"/>
</dbReference>
<dbReference type="CDD" id="cd00038">
    <property type="entry name" value="CAP_ED"/>
    <property type="match status" value="1"/>
</dbReference>
<dbReference type="HOGENOM" id="CLU_018092_0_0_9"/>
<evidence type="ECO:0000259" key="1">
    <source>
        <dbReference type="PROSITE" id="PS50042"/>
    </source>
</evidence>
<sequence length="672" mass="78487">MEDNIIELKQGEVLLHTNDEIKCLYLILSGETDIYSRYGRISTSAGSILGLSGSLYGLSLYNYVAKSDCILRKFTVSGISDLEKILREYPDMVPDIVILNEHFIMELIKLYLSMMIKCKRKDPSFTPDSRLNKWVLDKHNGIASIPEDIKKAYFGANISNSAGIIIENTEFINLLHEICLDMSELLGINNDYIPKQQNAAARSPVPALTFTKDDLFILDELKGSLDKILDYSEIDDDTRASVTDTFRRFKICSDRLSSDENIRLLRKQITGFFYDIYYKVFIKSINDDAIPSYIYMFLNFGYMDEELAGEEVSVLLYKIYKAGDSLFNNDNIFTMYRWLKLVMSGEKNPSRNNFDQSYEEFIRQEIKNNRIDMPEESALNNCEMKLRFEIDNLFKSANYMTYGRVSTFVPVVIKENIAKNIPDAMLSADSVTDIITKIKEIDFSLFYRSIVYTNEELGISQLYVYEEYLPEIILTPCIGSRGVLWQEINGRKRNSSARMLFPIFCNTIPENIFLNVMGKYRWEICRRIQGSYWNVATEKSLTSEYYDYLLFYKKNKDLSEQQKEKLKSLLINCRNNYSEVFAKDYETWINYESKGASKLNKISRNILAKYCPFNKDIRKVLRSNPIFTDCIDYYERHMLNDRRKYDNLIKVMQTKNIPIPKEIEETRAYYSK</sequence>
<gene>
    <name evidence="2" type="ORF">BUTYVIB_00990</name>
</gene>
<comment type="caution">
    <text evidence="2">The sequence shown here is derived from an EMBL/GenBank/DDBJ whole genome shotgun (WGS) entry which is preliminary data.</text>
</comment>
<dbReference type="AlphaFoldDB" id="D4RYS9"/>
<dbReference type="PROSITE" id="PS50042">
    <property type="entry name" value="CNMP_BINDING_3"/>
    <property type="match status" value="1"/>
</dbReference>
<dbReference type="RefSeq" id="WP_005602225.1">
    <property type="nucleotide sequence ID" value="NZ_GG663522.1"/>
</dbReference>
<dbReference type="InterPro" id="IPR018490">
    <property type="entry name" value="cNMP-bd_dom_sf"/>
</dbReference>
<protein>
    <submittedName>
        <fullName evidence="2">Cyclic nucleotide-binding domain protein</fullName>
    </submittedName>
</protein>
<feature type="domain" description="Cyclic nucleotide-binding" evidence="1">
    <location>
        <begin position="1"/>
        <end position="57"/>
    </location>
</feature>
<accession>D4RYS9</accession>
<dbReference type="InterPro" id="IPR014710">
    <property type="entry name" value="RmlC-like_jellyroll"/>
</dbReference>
<name>D4RYS9_9FIRM</name>
<dbReference type="InterPro" id="IPR000595">
    <property type="entry name" value="cNMP-bd_dom"/>
</dbReference>
<evidence type="ECO:0000313" key="3">
    <source>
        <dbReference type="Proteomes" id="UP000006238"/>
    </source>
</evidence>
<proteinExistence type="predicted"/>
<evidence type="ECO:0000313" key="2">
    <source>
        <dbReference type="EMBL" id="EFF68903.1"/>
    </source>
</evidence>
<dbReference type="EMBL" id="ABWN01000023">
    <property type="protein sequence ID" value="EFF68903.1"/>
    <property type="molecule type" value="Genomic_DNA"/>
</dbReference>
<dbReference type="eggNOG" id="COG0664">
    <property type="taxonomic scope" value="Bacteria"/>
</dbReference>